<name>A0A167V1S5_9AGAM</name>
<dbReference type="EMBL" id="KV417912">
    <property type="protein sequence ID" value="KZP04548.1"/>
    <property type="molecule type" value="Genomic_DNA"/>
</dbReference>
<sequence>MYVRPTNSGALSALAFHPERALLLAASFLFKCSSTLVNNRGHRKSLPSNIKSQYGLGSTFFVRGITWPVECSNHPQSVSPTLSSQ</sequence>
<evidence type="ECO:0000313" key="1">
    <source>
        <dbReference type="EMBL" id="KZP04548.1"/>
    </source>
</evidence>
<protein>
    <submittedName>
        <fullName evidence="1">Uncharacterized protein</fullName>
    </submittedName>
</protein>
<gene>
    <name evidence="1" type="ORF">FIBSPDRAFT_878400</name>
</gene>
<proteinExistence type="predicted"/>
<organism evidence="1 2">
    <name type="scientific">Athelia psychrophila</name>
    <dbReference type="NCBI Taxonomy" id="1759441"/>
    <lineage>
        <taxon>Eukaryota</taxon>
        <taxon>Fungi</taxon>
        <taxon>Dikarya</taxon>
        <taxon>Basidiomycota</taxon>
        <taxon>Agaricomycotina</taxon>
        <taxon>Agaricomycetes</taxon>
        <taxon>Agaricomycetidae</taxon>
        <taxon>Atheliales</taxon>
        <taxon>Atheliaceae</taxon>
        <taxon>Athelia</taxon>
    </lineage>
</organism>
<dbReference type="AlphaFoldDB" id="A0A167V1S5"/>
<accession>A0A167V1S5</accession>
<keyword evidence="2" id="KW-1185">Reference proteome</keyword>
<reference evidence="1 2" key="1">
    <citation type="journal article" date="2016" name="Mol. Biol. Evol.">
        <title>Comparative Genomics of Early-Diverging Mushroom-Forming Fungi Provides Insights into the Origins of Lignocellulose Decay Capabilities.</title>
        <authorList>
            <person name="Nagy L.G."/>
            <person name="Riley R."/>
            <person name="Tritt A."/>
            <person name="Adam C."/>
            <person name="Daum C."/>
            <person name="Floudas D."/>
            <person name="Sun H."/>
            <person name="Yadav J.S."/>
            <person name="Pangilinan J."/>
            <person name="Larsson K.H."/>
            <person name="Matsuura K."/>
            <person name="Barry K."/>
            <person name="Labutti K."/>
            <person name="Kuo R."/>
            <person name="Ohm R.A."/>
            <person name="Bhattacharya S.S."/>
            <person name="Shirouzu T."/>
            <person name="Yoshinaga Y."/>
            <person name="Martin F.M."/>
            <person name="Grigoriev I.V."/>
            <person name="Hibbett D.S."/>
        </authorList>
    </citation>
    <scope>NUCLEOTIDE SEQUENCE [LARGE SCALE GENOMIC DNA]</scope>
    <source>
        <strain evidence="1 2">CBS 109695</strain>
    </source>
</reference>
<dbReference type="Proteomes" id="UP000076532">
    <property type="component" value="Unassembled WGS sequence"/>
</dbReference>
<evidence type="ECO:0000313" key="2">
    <source>
        <dbReference type="Proteomes" id="UP000076532"/>
    </source>
</evidence>